<gene>
    <name evidence="1" type="ORF">RN001_003828</name>
</gene>
<reference evidence="2" key="1">
    <citation type="submission" date="2023-01" db="EMBL/GenBank/DDBJ databases">
        <title>Key to firefly adult light organ development and bioluminescence: homeobox transcription factors regulate luciferase expression and transportation to peroxisome.</title>
        <authorList>
            <person name="Fu X."/>
        </authorList>
    </citation>
    <scope>NUCLEOTIDE SEQUENCE [LARGE SCALE GENOMIC DNA]</scope>
</reference>
<evidence type="ECO:0000313" key="2">
    <source>
        <dbReference type="Proteomes" id="UP001353858"/>
    </source>
</evidence>
<organism evidence="1 2">
    <name type="scientific">Aquatica leii</name>
    <dbReference type="NCBI Taxonomy" id="1421715"/>
    <lineage>
        <taxon>Eukaryota</taxon>
        <taxon>Metazoa</taxon>
        <taxon>Ecdysozoa</taxon>
        <taxon>Arthropoda</taxon>
        <taxon>Hexapoda</taxon>
        <taxon>Insecta</taxon>
        <taxon>Pterygota</taxon>
        <taxon>Neoptera</taxon>
        <taxon>Endopterygota</taxon>
        <taxon>Coleoptera</taxon>
        <taxon>Polyphaga</taxon>
        <taxon>Elateriformia</taxon>
        <taxon>Elateroidea</taxon>
        <taxon>Lampyridae</taxon>
        <taxon>Luciolinae</taxon>
        <taxon>Aquatica</taxon>
    </lineage>
</organism>
<protein>
    <submittedName>
        <fullName evidence="1">Uncharacterized protein</fullName>
    </submittedName>
</protein>
<proteinExistence type="predicted"/>
<accession>A0AAN7Q9X1</accession>
<keyword evidence="2" id="KW-1185">Reference proteome</keyword>
<evidence type="ECO:0000313" key="1">
    <source>
        <dbReference type="EMBL" id="KAK4887557.1"/>
    </source>
</evidence>
<dbReference type="Proteomes" id="UP001353858">
    <property type="component" value="Unassembled WGS sequence"/>
</dbReference>
<dbReference type="AlphaFoldDB" id="A0AAN7Q9X1"/>
<comment type="caution">
    <text evidence="1">The sequence shown here is derived from an EMBL/GenBank/DDBJ whole genome shotgun (WGS) entry which is preliminary data.</text>
</comment>
<sequence length="98" mass="11280">MSFLETTVSSKSSDQTRVMNKRNAIGQAIVAACRLRTFISAIPMDVGIYIHRHYGSRQLVDFLNRLGFCTNYNEIQRYENYSSEILLLFCINVLYSAM</sequence>
<dbReference type="EMBL" id="JARPUR010000001">
    <property type="protein sequence ID" value="KAK4887557.1"/>
    <property type="molecule type" value="Genomic_DNA"/>
</dbReference>
<name>A0AAN7Q9X1_9COLE</name>